<dbReference type="PIRSF" id="PIRSF018968">
    <property type="entry name" value="ABC_permease_BceB"/>
    <property type="match status" value="1"/>
</dbReference>
<evidence type="ECO:0000256" key="4">
    <source>
        <dbReference type="ARBA" id="ARBA00022989"/>
    </source>
</evidence>
<dbReference type="PANTHER" id="PTHR46795:SF3">
    <property type="entry name" value="ABC TRANSPORTER PERMEASE"/>
    <property type="match status" value="1"/>
</dbReference>
<keyword evidence="2 6" id="KW-1003">Cell membrane</keyword>
<evidence type="ECO:0000256" key="2">
    <source>
        <dbReference type="ARBA" id="ARBA00022475"/>
    </source>
</evidence>
<dbReference type="Pfam" id="PF02687">
    <property type="entry name" value="FtsX"/>
    <property type="match status" value="2"/>
</dbReference>
<dbReference type="Proteomes" id="UP000824260">
    <property type="component" value="Unassembled WGS sequence"/>
</dbReference>
<keyword evidence="6" id="KW-0813">Transport</keyword>
<keyword evidence="5 6" id="KW-0472">Membrane</keyword>
<keyword evidence="3 6" id="KW-0812">Transmembrane</keyword>
<evidence type="ECO:0000259" key="7">
    <source>
        <dbReference type="Pfam" id="PF02687"/>
    </source>
</evidence>
<protein>
    <submittedName>
        <fullName evidence="8">FtsX-like permease family protein</fullName>
    </submittedName>
</protein>
<feature type="transmembrane region" description="Helical" evidence="6">
    <location>
        <begin position="227"/>
        <end position="254"/>
    </location>
</feature>
<dbReference type="AlphaFoldDB" id="A0A9D0ZKR3"/>
<evidence type="ECO:0000313" key="9">
    <source>
        <dbReference type="Proteomes" id="UP000824260"/>
    </source>
</evidence>
<dbReference type="EMBL" id="DVFZ01000033">
    <property type="protein sequence ID" value="HIQ82046.1"/>
    <property type="molecule type" value="Genomic_DNA"/>
</dbReference>
<comment type="subcellular location">
    <subcellularLocation>
        <location evidence="1 6">Cell membrane</location>
        <topology evidence="1 6">Multi-pass membrane protein</topology>
    </subcellularLocation>
</comment>
<feature type="transmembrane region" description="Helical" evidence="6">
    <location>
        <begin position="590"/>
        <end position="612"/>
    </location>
</feature>
<feature type="transmembrane region" description="Helical" evidence="6">
    <location>
        <begin position="201"/>
        <end position="221"/>
    </location>
</feature>
<dbReference type="PANTHER" id="PTHR46795">
    <property type="entry name" value="ABC TRANSPORTER PERMEASE-RELATED-RELATED"/>
    <property type="match status" value="1"/>
</dbReference>
<feature type="domain" description="ABC3 transporter permease C-terminal" evidence="7">
    <location>
        <begin position="63"/>
        <end position="177"/>
    </location>
</feature>
<feature type="domain" description="ABC3 transporter permease C-terminal" evidence="7">
    <location>
        <begin position="541"/>
        <end position="649"/>
    </location>
</feature>
<organism evidence="8 9">
    <name type="scientific">Candidatus Pullichristensenella stercorigallinarum</name>
    <dbReference type="NCBI Taxonomy" id="2840909"/>
    <lineage>
        <taxon>Bacteria</taxon>
        <taxon>Bacillati</taxon>
        <taxon>Bacillota</taxon>
        <taxon>Clostridia</taxon>
        <taxon>Candidatus Pullichristensenella</taxon>
    </lineage>
</organism>
<feature type="transmembrane region" description="Helical" evidence="6">
    <location>
        <begin position="21"/>
        <end position="41"/>
    </location>
</feature>
<accession>A0A9D0ZKR3</accession>
<reference evidence="8" key="2">
    <citation type="journal article" date="2021" name="PeerJ">
        <title>Extensive microbial diversity within the chicken gut microbiome revealed by metagenomics and culture.</title>
        <authorList>
            <person name="Gilroy R."/>
            <person name="Ravi A."/>
            <person name="Getino M."/>
            <person name="Pursley I."/>
            <person name="Horton D.L."/>
            <person name="Alikhan N.F."/>
            <person name="Baker D."/>
            <person name="Gharbi K."/>
            <person name="Hall N."/>
            <person name="Watson M."/>
            <person name="Adriaenssens E.M."/>
            <person name="Foster-Nyarko E."/>
            <person name="Jarju S."/>
            <person name="Secka A."/>
            <person name="Antonio M."/>
            <person name="Oren A."/>
            <person name="Chaudhuri R.R."/>
            <person name="La Ragione R."/>
            <person name="Hildebrand F."/>
            <person name="Pallen M.J."/>
        </authorList>
    </citation>
    <scope>NUCLEOTIDE SEQUENCE</scope>
    <source>
        <strain evidence="8">ChiSjej6B24-2974</strain>
    </source>
</reference>
<feature type="transmembrane region" description="Helical" evidence="6">
    <location>
        <begin position="149"/>
        <end position="172"/>
    </location>
</feature>
<evidence type="ECO:0000256" key="6">
    <source>
        <dbReference type="PIRNR" id="PIRNR018968"/>
    </source>
</evidence>
<name>A0A9D0ZKR3_9FIRM</name>
<comment type="caution">
    <text evidence="8">The sequence shown here is derived from an EMBL/GenBank/DDBJ whole genome shotgun (WGS) entry which is preliminary data.</text>
</comment>
<gene>
    <name evidence="8" type="ORF">IAA52_02970</name>
</gene>
<comment type="similarity">
    <text evidence="6">Belongs to the ABC-4 integral membrane protein family.</text>
</comment>
<feature type="transmembrane region" description="Helical" evidence="6">
    <location>
        <begin position="624"/>
        <end position="648"/>
    </location>
</feature>
<dbReference type="InterPro" id="IPR052536">
    <property type="entry name" value="ABC-4_Integral_Memb_Prot"/>
</dbReference>
<dbReference type="GO" id="GO:0055085">
    <property type="term" value="P:transmembrane transport"/>
    <property type="evidence" value="ECO:0007669"/>
    <property type="project" value="UniProtKB-UniRule"/>
</dbReference>
<feature type="transmembrane region" description="Helical" evidence="6">
    <location>
        <begin position="284"/>
        <end position="309"/>
    </location>
</feature>
<reference evidence="8" key="1">
    <citation type="submission" date="2020-10" db="EMBL/GenBank/DDBJ databases">
        <authorList>
            <person name="Gilroy R."/>
        </authorList>
    </citation>
    <scope>NUCLEOTIDE SEQUENCE</scope>
    <source>
        <strain evidence="8">ChiSjej6B24-2974</strain>
    </source>
</reference>
<evidence type="ECO:0000256" key="5">
    <source>
        <dbReference type="ARBA" id="ARBA00023136"/>
    </source>
</evidence>
<feature type="transmembrane region" description="Helical" evidence="6">
    <location>
        <begin position="103"/>
        <end position="129"/>
    </location>
</feature>
<dbReference type="InterPro" id="IPR003838">
    <property type="entry name" value="ABC3_permease_C"/>
</dbReference>
<keyword evidence="4 6" id="KW-1133">Transmembrane helix</keyword>
<feature type="transmembrane region" description="Helical" evidence="6">
    <location>
        <begin position="535"/>
        <end position="556"/>
    </location>
</feature>
<evidence type="ECO:0000256" key="1">
    <source>
        <dbReference type="ARBA" id="ARBA00004651"/>
    </source>
</evidence>
<proteinExistence type="inferred from homology"/>
<evidence type="ECO:0000313" key="8">
    <source>
        <dbReference type="EMBL" id="HIQ82046.1"/>
    </source>
</evidence>
<sequence length="661" mass="73802">MRKLFYARLALSNIRKNARTYIPYILSCTLTVAMTYIMYLLPRDPGLTGARGEVTLRSTLVLGSFVVTIFAVIFLFYTSSFLSKRRRKEFGLLNVLGMEKKHIARMMFFETLYVGAFSVVVGLAVGVGLSKLVLLLLLKMLDFDVAFGMNFSAQAALITLAIFAVIFFLTLLNNIRHVHFASPVELLRGDRMGEREPKAKWLLVLVGVITLGAGYWMAVSITNPVEALMFFFVAVVLVIIGTYCLFTAGSIAVLKILKRNKNYYYKPEHFISVSGMMYRMKQNAVGLANICILSTMVLVMLSATSTMFIGTENSLMERYPRDIAVQLSGDWDEAAANAAIEKCLADNSLTAENRLEYTKEEFAALLRGDELIFDTSVDLGSGELISLRCITLEDFNSITGRNDTLEADQVYMFPYDGESIELLGMRFETLDPGDVSLDAIASGSYYGLYGESIDFVVPDMETLQEIDARQQEVYGTASSALVHQIAFDIVEPTEDDYNALSGELFDSLTEAGTGGMRIFVREQERDYVYSMNGGLFFLGVFLGLLFIMATVLIMYYKQLSEGYDDKRNFSIMRKVGLEKAEIRRSVRSQVLIMFYLPLITACVHIAFAFPFIMRLLPLAGITDVGLFAVCTLVSVVVFAVIYAASYALTARTYYRIVGSDD</sequence>
<evidence type="ECO:0000256" key="3">
    <source>
        <dbReference type="ARBA" id="ARBA00022692"/>
    </source>
</evidence>
<dbReference type="GO" id="GO:0005886">
    <property type="term" value="C:plasma membrane"/>
    <property type="evidence" value="ECO:0007669"/>
    <property type="project" value="UniProtKB-SubCell"/>
</dbReference>
<dbReference type="InterPro" id="IPR027022">
    <property type="entry name" value="ABC_permease_BceB-typ"/>
</dbReference>
<feature type="transmembrane region" description="Helical" evidence="6">
    <location>
        <begin position="61"/>
        <end position="82"/>
    </location>
</feature>